<dbReference type="SUPFAM" id="SSF57256">
    <property type="entry name" value="Elafin-like"/>
    <property type="match status" value="1"/>
</dbReference>
<organism evidence="2 3">
    <name type="scientific">Trichuris muris</name>
    <name type="common">Mouse whipworm</name>
    <dbReference type="NCBI Taxonomy" id="70415"/>
    <lineage>
        <taxon>Eukaryota</taxon>
        <taxon>Metazoa</taxon>
        <taxon>Ecdysozoa</taxon>
        <taxon>Nematoda</taxon>
        <taxon>Enoplea</taxon>
        <taxon>Dorylaimia</taxon>
        <taxon>Trichinellida</taxon>
        <taxon>Trichuridae</taxon>
        <taxon>Trichuris</taxon>
    </lineage>
</organism>
<reference evidence="3 4" key="3">
    <citation type="submission" date="2019-12" db="UniProtKB">
        <authorList>
            <consortium name="WormBaseParasite"/>
        </authorList>
    </citation>
    <scope>IDENTIFICATION</scope>
</reference>
<keyword evidence="2" id="KW-1185">Reference proteome</keyword>
<reference evidence="2" key="1">
    <citation type="submission" date="2013-11" db="EMBL/GenBank/DDBJ databases">
        <authorList>
            <person name="Aslett M."/>
        </authorList>
    </citation>
    <scope>NUCLEOTIDE SEQUENCE [LARGE SCALE GENOMIC DNA]</scope>
    <source>
        <strain evidence="2">Edinburgh</strain>
    </source>
</reference>
<dbReference type="GO" id="GO:0005576">
    <property type="term" value="C:extracellular region"/>
    <property type="evidence" value="ECO:0007669"/>
    <property type="project" value="InterPro"/>
</dbReference>
<dbReference type="Proteomes" id="UP000046395">
    <property type="component" value="Unassembled WGS sequence"/>
</dbReference>
<evidence type="ECO:0000313" key="4">
    <source>
        <dbReference type="WBParaSite" id="TMUE_2000007083.1"/>
    </source>
</evidence>
<evidence type="ECO:0000313" key="3">
    <source>
        <dbReference type="WBParaSite" id="TMUE_0000001795.1"/>
    </source>
</evidence>
<protein>
    <submittedName>
        <fullName evidence="3 4">WAP domain-containing protein</fullName>
    </submittedName>
</protein>
<name>A0A5S6Q3I1_TRIMR</name>
<proteinExistence type="predicted"/>
<accession>A0A5S6Q3I1</accession>
<dbReference type="GO" id="GO:0030414">
    <property type="term" value="F:peptidase inhibitor activity"/>
    <property type="evidence" value="ECO:0007669"/>
    <property type="project" value="InterPro"/>
</dbReference>
<dbReference type="WBParaSite" id="TMUE_0000001795.1">
    <property type="protein sequence ID" value="TMUE_0000001795.1"/>
    <property type="gene ID" value="WBGene00297666"/>
</dbReference>
<feature type="domain" description="WAP" evidence="1">
    <location>
        <begin position="44"/>
        <end position="93"/>
    </location>
</feature>
<dbReference type="InterPro" id="IPR036645">
    <property type="entry name" value="Elafin-like_sf"/>
</dbReference>
<dbReference type="STRING" id="70415.A0A5S6Q3I1"/>
<dbReference type="PRINTS" id="PR00003">
    <property type="entry name" value="4DISULPHCORE"/>
</dbReference>
<dbReference type="SMART" id="SM00217">
    <property type="entry name" value="WAP"/>
    <property type="match status" value="1"/>
</dbReference>
<sequence>MLPDADRVLCPNDLRAQRTCLTNSDCPESQECYKPKLICCFPESSDKAGMCPPLVIPENWSQTGENHCSQDSDCQGTRKCCLTLLGTRCLLPTLSSC</sequence>
<reference evidence="2" key="2">
    <citation type="submission" date="2014-03" db="EMBL/GenBank/DDBJ databases">
        <title>The whipworm genome and dual-species transcriptomics of an intimate host-pathogen interaction.</title>
        <authorList>
            <person name="Foth B.J."/>
            <person name="Tsai I.J."/>
            <person name="Reid A.J."/>
            <person name="Bancroft A.J."/>
            <person name="Nichol S."/>
            <person name="Tracey A."/>
            <person name="Holroyd N."/>
            <person name="Cotton J.A."/>
            <person name="Stanley E.J."/>
            <person name="Zarowiecki M."/>
            <person name="Liu J.Z."/>
            <person name="Huckvale T."/>
            <person name="Cooper P.J."/>
            <person name="Grencis R.K."/>
            <person name="Berriman M."/>
        </authorList>
    </citation>
    <scope>NUCLEOTIDE SEQUENCE [LARGE SCALE GENOMIC DNA]</scope>
    <source>
        <strain evidence="2">Edinburgh</strain>
    </source>
</reference>
<dbReference type="PROSITE" id="PS51390">
    <property type="entry name" value="WAP"/>
    <property type="match status" value="1"/>
</dbReference>
<evidence type="ECO:0000313" key="2">
    <source>
        <dbReference type="Proteomes" id="UP000046395"/>
    </source>
</evidence>
<dbReference type="InterPro" id="IPR008197">
    <property type="entry name" value="WAP_dom"/>
</dbReference>
<dbReference type="Pfam" id="PF00095">
    <property type="entry name" value="WAP"/>
    <property type="match status" value="1"/>
</dbReference>
<dbReference type="WBParaSite" id="TMUE_2000007083.1">
    <property type="protein sequence ID" value="TMUE_2000007083.1"/>
    <property type="gene ID" value="WBGene00288220"/>
</dbReference>
<dbReference type="AlphaFoldDB" id="A0A5S6Q3I1"/>
<dbReference type="Gene3D" id="4.10.75.10">
    <property type="entry name" value="Elafin-like"/>
    <property type="match status" value="1"/>
</dbReference>
<evidence type="ECO:0000259" key="1">
    <source>
        <dbReference type="PROSITE" id="PS51390"/>
    </source>
</evidence>